<keyword evidence="2" id="KW-1185">Reference proteome</keyword>
<dbReference type="AlphaFoldDB" id="A0AAD6YSS4"/>
<gene>
    <name evidence="1" type="ORF">GGX14DRAFT_613398</name>
</gene>
<protein>
    <submittedName>
        <fullName evidence="1">Uncharacterized protein</fullName>
    </submittedName>
</protein>
<evidence type="ECO:0000313" key="2">
    <source>
        <dbReference type="Proteomes" id="UP001219525"/>
    </source>
</evidence>
<dbReference type="Proteomes" id="UP001219525">
    <property type="component" value="Unassembled WGS sequence"/>
</dbReference>
<reference evidence="1" key="1">
    <citation type="submission" date="2023-03" db="EMBL/GenBank/DDBJ databases">
        <title>Massive genome expansion in bonnet fungi (Mycena s.s.) driven by repeated elements and novel gene families across ecological guilds.</title>
        <authorList>
            <consortium name="Lawrence Berkeley National Laboratory"/>
            <person name="Harder C.B."/>
            <person name="Miyauchi S."/>
            <person name="Viragh M."/>
            <person name="Kuo A."/>
            <person name="Thoen E."/>
            <person name="Andreopoulos B."/>
            <person name="Lu D."/>
            <person name="Skrede I."/>
            <person name="Drula E."/>
            <person name="Henrissat B."/>
            <person name="Morin E."/>
            <person name="Kohler A."/>
            <person name="Barry K."/>
            <person name="LaButti K."/>
            <person name="Morin E."/>
            <person name="Salamov A."/>
            <person name="Lipzen A."/>
            <person name="Mereny Z."/>
            <person name="Hegedus B."/>
            <person name="Baldrian P."/>
            <person name="Stursova M."/>
            <person name="Weitz H."/>
            <person name="Taylor A."/>
            <person name="Grigoriev I.V."/>
            <person name="Nagy L.G."/>
            <person name="Martin F."/>
            <person name="Kauserud H."/>
        </authorList>
    </citation>
    <scope>NUCLEOTIDE SEQUENCE</scope>
    <source>
        <strain evidence="1">9144</strain>
    </source>
</reference>
<comment type="caution">
    <text evidence="1">The sequence shown here is derived from an EMBL/GenBank/DDBJ whole genome shotgun (WGS) entry which is preliminary data.</text>
</comment>
<accession>A0AAD6YSS4</accession>
<dbReference type="EMBL" id="JARJCW010000002">
    <property type="protein sequence ID" value="KAJ7228531.1"/>
    <property type="molecule type" value="Genomic_DNA"/>
</dbReference>
<organism evidence="1 2">
    <name type="scientific">Mycena pura</name>
    <dbReference type="NCBI Taxonomy" id="153505"/>
    <lineage>
        <taxon>Eukaryota</taxon>
        <taxon>Fungi</taxon>
        <taxon>Dikarya</taxon>
        <taxon>Basidiomycota</taxon>
        <taxon>Agaricomycotina</taxon>
        <taxon>Agaricomycetes</taxon>
        <taxon>Agaricomycetidae</taxon>
        <taxon>Agaricales</taxon>
        <taxon>Marasmiineae</taxon>
        <taxon>Mycenaceae</taxon>
        <taxon>Mycena</taxon>
    </lineage>
</organism>
<name>A0AAD6YSS4_9AGAR</name>
<proteinExistence type="predicted"/>
<evidence type="ECO:0000313" key="1">
    <source>
        <dbReference type="EMBL" id="KAJ7228531.1"/>
    </source>
</evidence>
<sequence>MSANFRLTIDGPAPVELGPGYAKWEFIEETRKLLLDTPRGQAIMASMERFADEAGDPSVPLHNTVSEYFCAHFPDFLQTDLPPGVYARTQEWMGKSLDEKKTKRMTTQLSAAIFDTWNDSVASLRDPHILGAILKITVLHEMVHVIRRVFCTTLTPEKLRGLHTSTSVPLLDAAGQMIQVQSESGWEWEHEVLGELQVAFEAGAAGNWTKVLAVGFMKNHKTQWVHKTETNLIESILNLQLFALKRQFRYDTDAADAPPFPGVGVVWRHCGARLRTADFSPTISPSPSRGPGQILSFPYTRLPEAEAKQLLEDAAGVKVDIQLRVCGTGQSGYYT</sequence>